<proteinExistence type="predicted"/>
<dbReference type="InterPro" id="IPR001188">
    <property type="entry name" value="Sperm_putr-bd"/>
</dbReference>
<sequence>MGYNVSRLTGKIAGGLAAALMAAALGATPGQADDAKLTYFTWSGYELPDFNKSFLAAHPNGVEASTFGDDDDAFTKVKAGFSPDVAHPCYDKIARWRQADLIQPIDTKRLKNWDKIFPVLRALPDLDAGDGKVWMVPWDWGNTSILYRNDIVKDPVPSWSLLWDKAYAGRIATIDAVHDTPVVAALLAGIDIFKKLTPDQIDKIAEVLREQRPLLKAYTTDMTSVEQSLASGELVAAMTWNASATTLKKQGVPVTFMHPKEGMLTWACGMVLLKNAKNVDLAYDFFNSRLEPESGKFLIESYGYGSASSAAFALVPKQDLETLQLPADPQEMLKTTIFTGPMPDNDAIAKMFEKVKAGG</sequence>
<keyword evidence="2" id="KW-0813">Transport</keyword>
<keyword evidence="3 5" id="KW-0732">Signal</keyword>
<evidence type="ECO:0000313" key="6">
    <source>
        <dbReference type="EMBL" id="MQT11301.1"/>
    </source>
</evidence>
<evidence type="ECO:0000256" key="2">
    <source>
        <dbReference type="ARBA" id="ARBA00022448"/>
    </source>
</evidence>
<evidence type="ECO:0000256" key="3">
    <source>
        <dbReference type="ARBA" id="ARBA00022729"/>
    </source>
</evidence>
<dbReference type="CDD" id="cd13588">
    <property type="entry name" value="PBP2_polyamine_1"/>
    <property type="match status" value="1"/>
</dbReference>
<dbReference type="Pfam" id="PF13416">
    <property type="entry name" value="SBP_bac_8"/>
    <property type="match status" value="1"/>
</dbReference>
<dbReference type="SUPFAM" id="SSF53850">
    <property type="entry name" value="Periplasmic binding protein-like II"/>
    <property type="match status" value="1"/>
</dbReference>
<comment type="caution">
    <text evidence="6">The sequence shown here is derived from an EMBL/GenBank/DDBJ whole genome shotgun (WGS) entry which is preliminary data.</text>
</comment>
<dbReference type="Proteomes" id="UP000332515">
    <property type="component" value="Unassembled WGS sequence"/>
</dbReference>
<dbReference type="Gene3D" id="3.40.190.10">
    <property type="entry name" value="Periplasmic binding protein-like II"/>
    <property type="match status" value="2"/>
</dbReference>
<dbReference type="AlphaFoldDB" id="A0A6A7XZG7"/>
<keyword evidence="7" id="KW-1185">Reference proteome</keyword>
<dbReference type="EMBL" id="VWNA01000001">
    <property type="protein sequence ID" value="MQT11301.1"/>
    <property type="molecule type" value="Genomic_DNA"/>
</dbReference>
<dbReference type="GO" id="GO:0019808">
    <property type="term" value="F:polyamine binding"/>
    <property type="evidence" value="ECO:0007669"/>
    <property type="project" value="InterPro"/>
</dbReference>
<keyword evidence="4" id="KW-0574">Periplasm</keyword>
<dbReference type="PANTHER" id="PTHR30222:SF17">
    <property type="entry name" value="SPERMIDINE_PUTRESCINE-BINDING PERIPLASMIC PROTEIN"/>
    <property type="match status" value="1"/>
</dbReference>
<gene>
    <name evidence="6" type="ORF">F0357_01155</name>
</gene>
<dbReference type="RefSeq" id="WP_153477820.1">
    <property type="nucleotide sequence ID" value="NZ_VWNA01000001.1"/>
</dbReference>
<evidence type="ECO:0000256" key="1">
    <source>
        <dbReference type="ARBA" id="ARBA00004418"/>
    </source>
</evidence>
<protein>
    <submittedName>
        <fullName evidence="6">ABC transporter substrate-binding protein</fullName>
    </submittedName>
</protein>
<dbReference type="GO" id="GO:0042597">
    <property type="term" value="C:periplasmic space"/>
    <property type="evidence" value="ECO:0007669"/>
    <property type="project" value="UniProtKB-SubCell"/>
</dbReference>
<evidence type="ECO:0000256" key="4">
    <source>
        <dbReference type="ARBA" id="ARBA00022764"/>
    </source>
</evidence>
<evidence type="ECO:0000313" key="7">
    <source>
        <dbReference type="Proteomes" id="UP000332515"/>
    </source>
</evidence>
<dbReference type="PRINTS" id="PR00909">
    <property type="entry name" value="SPERMDNBNDNG"/>
</dbReference>
<comment type="subcellular location">
    <subcellularLocation>
        <location evidence="1">Periplasm</location>
    </subcellularLocation>
</comment>
<dbReference type="PANTHER" id="PTHR30222">
    <property type="entry name" value="SPERMIDINE/PUTRESCINE-BINDING PERIPLASMIC PROTEIN"/>
    <property type="match status" value="1"/>
</dbReference>
<dbReference type="GO" id="GO:0015846">
    <property type="term" value="P:polyamine transport"/>
    <property type="evidence" value="ECO:0007669"/>
    <property type="project" value="InterPro"/>
</dbReference>
<feature type="signal peptide" evidence="5">
    <location>
        <begin position="1"/>
        <end position="32"/>
    </location>
</feature>
<accession>A0A6A7XZG7</accession>
<organism evidence="6 7">
    <name type="scientific">Segnochrobactrum spirostomi</name>
    <dbReference type="NCBI Taxonomy" id="2608987"/>
    <lineage>
        <taxon>Bacteria</taxon>
        <taxon>Pseudomonadati</taxon>
        <taxon>Pseudomonadota</taxon>
        <taxon>Alphaproteobacteria</taxon>
        <taxon>Hyphomicrobiales</taxon>
        <taxon>Segnochrobactraceae</taxon>
        <taxon>Segnochrobactrum</taxon>
    </lineage>
</organism>
<reference evidence="6 7" key="1">
    <citation type="submission" date="2019-09" db="EMBL/GenBank/DDBJ databases">
        <title>Segnochrobactrum spirostomi gen. nov., sp. nov., isolated from the ciliate Spirostomum cf. yagiui and description of a novel family, Segnochrobactraceae fam. nov. within the order Rhizobiales of the class Alphaproteobacteria.</title>
        <authorList>
            <person name="Akter S."/>
            <person name="Shazib S.U.A."/>
            <person name="Shin M.K."/>
        </authorList>
    </citation>
    <scope>NUCLEOTIDE SEQUENCE [LARGE SCALE GENOMIC DNA]</scope>
    <source>
        <strain evidence="6 7">Sp-1</strain>
    </source>
</reference>
<evidence type="ECO:0000256" key="5">
    <source>
        <dbReference type="SAM" id="SignalP"/>
    </source>
</evidence>
<feature type="chain" id="PRO_5025678304" evidence="5">
    <location>
        <begin position="33"/>
        <end position="359"/>
    </location>
</feature>
<dbReference type="InterPro" id="IPR006059">
    <property type="entry name" value="SBP"/>
</dbReference>
<name>A0A6A7XZG7_9HYPH</name>